<keyword evidence="10" id="KW-1185">Reference proteome</keyword>
<feature type="coiled-coil region" evidence="3">
    <location>
        <begin position="144"/>
        <end position="178"/>
    </location>
</feature>
<dbReference type="Gene3D" id="2.40.30.170">
    <property type="match status" value="1"/>
</dbReference>
<proteinExistence type="inferred from homology"/>
<dbReference type="PANTHER" id="PTHR30158:SF10">
    <property type="entry name" value="CATION EFFLUX PUMP"/>
    <property type="match status" value="1"/>
</dbReference>
<gene>
    <name evidence="9" type="ORF">D1Y85_15215</name>
</gene>
<dbReference type="InterPro" id="IPR058624">
    <property type="entry name" value="MdtA-like_HH"/>
</dbReference>
<dbReference type="EMBL" id="RQIS01000010">
    <property type="protein sequence ID" value="RQH05410.1"/>
    <property type="molecule type" value="Genomic_DNA"/>
</dbReference>
<organism evidence="9 10">
    <name type="scientific">Paraburkholderia dinghuensis</name>
    <dbReference type="NCBI Taxonomy" id="2305225"/>
    <lineage>
        <taxon>Bacteria</taxon>
        <taxon>Pseudomonadati</taxon>
        <taxon>Pseudomonadota</taxon>
        <taxon>Betaproteobacteria</taxon>
        <taxon>Burkholderiales</taxon>
        <taxon>Burkholderiaceae</taxon>
        <taxon>Paraburkholderia</taxon>
    </lineage>
</organism>
<dbReference type="GO" id="GO:0046677">
    <property type="term" value="P:response to antibiotic"/>
    <property type="evidence" value="ECO:0007669"/>
    <property type="project" value="TreeGrafter"/>
</dbReference>
<dbReference type="NCBIfam" id="TIGR01730">
    <property type="entry name" value="RND_mfp"/>
    <property type="match status" value="1"/>
</dbReference>
<dbReference type="Gene3D" id="1.10.287.470">
    <property type="entry name" value="Helix hairpin bin"/>
    <property type="match status" value="1"/>
</dbReference>
<dbReference type="GO" id="GO:0022857">
    <property type="term" value="F:transmembrane transporter activity"/>
    <property type="evidence" value="ECO:0007669"/>
    <property type="project" value="InterPro"/>
</dbReference>
<dbReference type="Proteomes" id="UP000272778">
    <property type="component" value="Unassembled WGS sequence"/>
</dbReference>
<comment type="subcellular location">
    <subcellularLocation>
        <location evidence="1">Cell envelope</location>
    </subcellularLocation>
</comment>
<evidence type="ECO:0000256" key="2">
    <source>
        <dbReference type="ARBA" id="ARBA00009477"/>
    </source>
</evidence>
<dbReference type="GO" id="GO:0005886">
    <property type="term" value="C:plasma membrane"/>
    <property type="evidence" value="ECO:0007669"/>
    <property type="project" value="TreeGrafter"/>
</dbReference>
<dbReference type="Pfam" id="PF25917">
    <property type="entry name" value="BSH_RND"/>
    <property type="match status" value="1"/>
</dbReference>
<dbReference type="GO" id="GO:0030313">
    <property type="term" value="C:cell envelope"/>
    <property type="evidence" value="ECO:0007669"/>
    <property type="project" value="UniProtKB-SubCell"/>
</dbReference>
<dbReference type="InterPro" id="IPR058627">
    <property type="entry name" value="MdtA-like_C"/>
</dbReference>
<dbReference type="Gene3D" id="2.40.50.100">
    <property type="match status" value="1"/>
</dbReference>
<dbReference type="AlphaFoldDB" id="A0A3N6PTI9"/>
<evidence type="ECO:0000259" key="6">
    <source>
        <dbReference type="Pfam" id="PF25917"/>
    </source>
</evidence>
<dbReference type="Gene3D" id="2.40.420.20">
    <property type="match status" value="1"/>
</dbReference>
<dbReference type="PANTHER" id="PTHR30158">
    <property type="entry name" value="ACRA/E-RELATED COMPONENT OF DRUG EFFLUX TRANSPORTER"/>
    <property type="match status" value="1"/>
</dbReference>
<dbReference type="InterPro" id="IPR006143">
    <property type="entry name" value="RND_pump_MFP"/>
</dbReference>
<comment type="caution">
    <text evidence="9">The sequence shown here is derived from an EMBL/GenBank/DDBJ whole genome shotgun (WGS) entry which is preliminary data.</text>
</comment>
<sequence>MSLKSKSRTRIALAALAVVAVAGFGTLVAMRLDGHPAVAAEAPPAPEVDAAAVVLRTITDWQSYSGRLAAVEKVDIRPQVSGTIVSVNFRDGALVKKGDTLFVIDPRPYQAAVDQAAAQLAAATARTGYAQSDWERAQRLIGDNAIAKRDYDEKQNSAREASANLKAAQAALEAAQINLGYTRIVAPVAGRVSRAEITVGNVVSAGASAAPLTTLVSVSPIYAEFDADEQTYLDYISRMKEGSKVPVELGLANESGYSRKGTIESVDNRLDTTSGTIRVRARFDNDDGALVPGLYARIKVSGSTPHPALLVNDTAIGTDQDKKFVYVLDKDNHVAYRPVQIGSQQGNLRVIVGGLQPGERVVVNGTQRVRPGAAVRVHMVPMNGDPNGDANSSLAKSHDADTLADAPQGSSSAKPAQPAAVARQAHSGAKNNKTS</sequence>
<dbReference type="OrthoDB" id="9783047at2"/>
<feature type="domain" description="Multidrug resistance protein MdtA-like alpha-helical hairpin" evidence="5">
    <location>
        <begin position="113"/>
        <end position="182"/>
    </location>
</feature>
<reference evidence="9 10" key="1">
    <citation type="submission" date="2018-11" db="EMBL/GenBank/DDBJ databases">
        <title>Paraburkholderia sp. DHOA04, isolated from soil.</title>
        <authorList>
            <person name="Gao Z.-H."/>
            <person name="Qiu L.-H."/>
            <person name="Fu J.-C."/>
        </authorList>
    </citation>
    <scope>NUCLEOTIDE SEQUENCE [LARGE SCALE GENOMIC DNA]</scope>
    <source>
        <strain evidence="9 10">DHOA04</strain>
    </source>
</reference>
<dbReference type="Pfam" id="PF25876">
    <property type="entry name" value="HH_MFP_RND"/>
    <property type="match status" value="1"/>
</dbReference>
<feature type="region of interest" description="Disordered" evidence="4">
    <location>
        <begin position="380"/>
        <end position="435"/>
    </location>
</feature>
<feature type="domain" description="Multidrug resistance protein MdtA-like C-terminal permuted SH3" evidence="8">
    <location>
        <begin position="308"/>
        <end position="368"/>
    </location>
</feature>
<evidence type="ECO:0000259" key="5">
    <source>
        <dbReference type="Pfam" id="PF25876"/>
    </source>
</evidence>
<name>A0A3N6PTI9_9BURK</name>
<accession>A0A3N6PTI9</accession>
<protein>
    <submittedName>
        <fullName evidence="9">Efflux RND transporter periplasmic adaptor subunit</fullName>
    </submittedName>
</protein>
<evidence type="ECO:0000256" key="4">
    <source>
        <dbReference type="SAM" id="MobiDB-lite"/>
    </source>
</evidence>
<dbReference type="InterPro" id="IPR058626">
    <property type="entry name" value="MdtA-like_b-barrel"/>
</dbReference>
<evidence type="ECO:0000256" key="1">
    <source>
        <dbReference type="ARBA" id="ARBA00004196"/>
    </source>
</evidence>
<dbReference type="InterPro" id="IPR058625">
    <property type="entry name" value="MdtA-like_BSH"/>
</dbReference>
<dbReference type="SUPFAM" id="SSF111369">
    <property type="entry name" value="HlyD-like secretion proteins"/>
    <property type="match status" value="1"/>
</dbReference>
<dbReference type="Pfam" id="PF25944">
    <property type="entry name" value="Beta-barrel_RND"/>
    <property type="match status" value="1"/>
</dbReference>
<dbReference type="FunFam" id="2.40.420.20:FF:000001">
    <property type="entry name" value="Efflux RND transporter periplasmic adaptor subunit"/>
    <property type="match status" value="1"/>
</dbReference>
<evidence type="ECO:0000313" key="10">
    <source>
        <dbReference type="Proteomes" id="UP000272778"/>
    </source>
</evidence>
<comment type="similarity">
    <text evidence="2">Belongs to the membrane fusion protein (MFP) (TC 8.A.1) family.</text>
</comment>
<evidence type="ECO:0000259" key="8">
    <source>
        <dbReference type="Pfam" id="PF25967"/>
    </source>
</evidence>
<dbReference type="RefSeq" id="WP_124151897.1">
    <property type="nucleotide sequence ID" value="NZ_RQIS01000010.1"/>
</dbReference>
<evidence type="ECO:0000313" key="9">
    <source>
        <dbReference type="EMBL" id="RQH05410.1"/>
    </source>
</evidence>
<feature type="domain" description="Multidrug resistance protein MdtA-like barrel-sandwich hybrid" evidence="6">
    <location>
        <begin position="72"/>
        <end position="213"/>
    </location>
</feature>
<evidence type="ECO:0000256" key="3">
    <source>
        <dbReference type="SAM" id="Coils"/>
    </source>
</evidence>
<feature type="domain" description="Multidrug resistance protein MdtA-like beta-barrel" evidence="7">
    <location>
        <begin position="220"/>
        <end position="301"/>
    </location>
</feature>
<dbReference type="Pfam" id="PF25967">
    <property type="entry name" value="RND-MFP_C"/>
    <property type="match status" value="1"/>
</dbReference>
<evidence type="ECO:0000259" key="7">
    <source>
        <dbReference type="Pfam" id="PF25944"/>
    </source>
</evidence>
<keyword evidence="3" id="KW-0175">Coiled coil</keyword>